<feature type="chain" id="PRO_5015424869" description="DUF4394 domain-containing protein" evidence="1">
    <location>
        <begin position="28"/>
        <end position="272"/>
    </location>
</feature>
<dbReference type="AlphaFoldDB" id="A0A2T4UBB5"/>
<feature type="signal peptide" evidence="1">
    <location>
        <begin position="1"/>
        <end position="27"/>
    </location>
</feature>
<organism evidence="3 4">
    <name type="scientific">Paraconexibacter algicola</name>
    <dbReference type="NCBI Taxonomy" id="2133960"/>
    <lineage>
        <taxon>Bacteria</taxon>
        <taxon>Bacillati</taxon>
        <taxon>Actinomycetota</taxon>
        <taxon>Thermoleophilia</taxon>
        <taxon>Solirubrobacterales</taxon>
        <taxon>Paraconexibacteraceae</taxon>
        <taxon>Paraconexibacter</taxon>
    </lineage>
</organism>
<evidence type="ECO:0000259" key="2">
    <source>
        <dbReference type="Pfam" id="PF14339"/>
    </source>
</evidence>
<keyword evidence="4" id="KW-1185">Reference proteome</keyword>
<dbReference type="Proteomes" id="UP000240739">
    <property type="component" value="Unassembled WGS sequence"/>
</dbReference>
<dbReference type="Pfam" id="PF14339">
    <property type="entry name" value="DUF4394"/>
    <property type="match status" value="1"/>
</dbReference>
<accession>A0A2T4UBB5</accession>
<keyword evidence="1" id="KW-0732">Signal</keyword>
<reference evidence="3 4" key="1">
    <citation type="submission" date="2018-03" db="EMBL/GenBank/DDBJ databases">
        <title>Aquarubrobacter algicola gen. nov., sp. nov., a novel actinobacterium isolated from shallow eutrophic lake during the end of cyanobacterial harmful algal blooms.</title>
        <authorList>
            <person name="Chun S.J."/>
        </authorList>
    </citation>
    <scope>NUCLEOTIDE SEQUENCE [LARGE SCALE GENOMIC DNA]</scope>
    <source>
        <strain evidence="3 4">Seoho-28</strain>
    </source>
</reference>
<gene>
    <name evidence="3" type="ORF">C7Y72_22385</name>
</gene>
<protein>
    <recommendedName>
        <fullName evidence="2">DUF4394 domain-containing protein</fullName>
    </recommendedName>
</protein>
<comment type="caution">
    <text evidence="3">The sequence shown here is derived from an EMBL/GenBank/DDBJ whole genome shotgun (WGS) entry which is preliminary data.</text>
</comment>
<sequence>MTLSSRARATAATAALLAVLPAGAAQAETMVGIDANDRVVTFDSATPGSAKARAVRGLAAGETIVGLDRRPATGALVAVSSASRLYTLSPRTGQVTPIGMAAFTPALSGSAVGFDFNPTVDRIRLTTSNGQNLRLNPDTGAVATTDGPLKYNAGDQGEGTPAFVGGSAYTNNVAGATTTQLFNLDSRRDALLLQMPPNDGGLKTIGSLGRAFTNPIGFDISGTSNTAYASLRSPGARFSTFGRIDLATGRFTATGRVGSRAVPRLLKALTVR</sequence>
<dbReference type="RefSeq" id="WP_107571438.1">
    <property type="nucleotide sequence ID" value="NZ_PYYB01000006.1"/>
</dbReference>
<dbReference type="InterPro" id="IPR025507">
    <property type="entry name" value="DUF4394"/>
</dbReference>
<dbReference type="EMBL" id="PYYB01000006">
    <property type="protein sequence ID" value="PTL54163.1"/>
    <property type="molecule type" value="Genomic_DNA"/>
</dbReference>
<name>A0A2T4UBB5_9ACTN</name>
<proteinExistence type="predicted"/>
<dbReference type="SUPFAM" id="SSF63825">
    <property type="entry name" value="YWTD domain"/>
    <property type="match status" value="1"/>
</dbReference>
<evidence type="ECO:0000313" key="3">
    <source>
        <dbReference type="EMBL" id="PTL54163.1"/>
    </source>
</evidence>
<dbReference type="OrthoDB" id="531718at2"/>
<feature type="domain" description="DUF4394" evidence="2">
    <location>
        <begin position="39"/>
        <end position="260"/>
    </location>
</feature>
<evidence type="ECO:0000313" key="4">
    <source>
        <dbReference type="Proteomes" id="UP000240739"/>
    </source>
</evidence>
<evidence type="ECO:0000256" key="1">
    <source>
        <dbReference type="SAM" id="SignalP"/>
    </source>
</evidence>